<evidence type="ECO:0000256" key="4">
    <source>
        <dbReference type="ARBA" id="ARBA00022840"/>
    </source>
</evidence>
<accession>A0A7S0VAZ4</accession>
<feature type="region of interest" description="Disordered" evidence="5">
    <location>
        <begin position="153"/>
        <end position="228"/>
    </location>
</feature>
<reference evidence="7" key="1">
    <citation type="submission" date="2021-01" db="EMBL/GenBank/DDBJ databases">
        <authorList>
            <person name="Corre E."/>
            <person name="Pelletier E."/>
            <person name="Niang G."/>
            <person name="Scheremetjew M."/>
            <person name="Finn R."/>
            <person name="Kale V."/>
            <person name="Holt S."/>
            <person name="Cochrane G."/>
            <person name="Meng A."/>
            <person name="Brown T."/>
            <person name="Cohen L."/>
        </authorList>
    </citation>
    <scope>NUCLEOTIDE SEQUENCE</scope>
    <source>
        <strain evidence="7">SAG 63-3</strain>
    </source>
</reference>
<feature type="domain" description="ABC1 atypical kinase-like" evidence="6">
    <location>
        <begin position="330"/>
        <end position="578"/>
    </location>
</feature>
<proteinExistence type="inferred from homology"/>
<evidence type="ECO:0000256" key="5">
    <source>
        <dbReference type="SAM" id="MobiDB-lite"/>
    </source>
</evidence>
<feature type="compositionally biased region" description="Polar residues" evidence="5">
    <location>
        <begin position="97"/>
        <end position="121"/>
    </location>
</feature>
<feature type="compositionally biased region" description="Low complexity" evidence="5">
    <location>
        <begin position="72"/>
        <end position="96"/>
    </location>
</feature>
<dbReference type="GO" id="GO:0006744">
    <property type="term" value="P:ubiquinone biosynthetic process"/>
    <property type="evidence" value="ECO:0007669"/>
    <property type="project" value="TreeGrafter"/>
</dbReference>
<feature type="compositionally biased region" description="Polar residues" evidence="5">
    <location>
        <begin position="51"/>
        <end position="63"/>
    </location>
</feature>
<dbReference type="Pfam" id="PF03109">
    <property type="entry name" value="ABC1"/>
    <property type="match status" value="1"/>
</dbReference>
<dbReference type="PANTHER" id="PTHR43851">
    <property type="match status" value="1"/>
</dbReference>
<dbReference type="SUPFAM" id="SSF56112">
    <property type="entry name" value="Protein kinase-like (PK-like)"/>
    <property type="match status" value="1"/>
</dbReference>
<feature type="compositionally biased region" description="Low complexity" evidence="5">
    <location>
        <begin position="264"/>
        <end position="282"/>
    </location>
</feature>
<evidence type="ECO:0000256" key="1">
    <source>
        <dbReference type="ARBA" id="ARBA00009670"/>
    </source>
</evidence>
<keyword evidence="3" id="KW-0547">Nucleotide-binding</keyword>
<dbReference type="GO" id="GO:0016740">
    <property type="term" value="F:transferase activity"/>
    <property type="evidence" value="ECO:0007669"/>
    <property type="project" value="UniProtKB-KW"/>
</dbReference>
<dbReference type="EMBL" id="HBFM01026880">
    <property type="protein sequence ID" value="CAD8784737.1"/>
    <property type="molecule type" value="Transcribed_RNA"/>
</dbReference>
<dbReference type="PANTHER" id="PTHR43851:SF3">
    <property type="entry name" value="COENZYME Q8"/>
    <property type="match status" value="1"/>
</dbReference>
<dbReference type="AlphaFoldDB" id="A0A7S0VAZ4"/>
<dbReference type="GO" id="GO:0005524">
    <property type="term" value="F:ATP binding"/>
    <property type="evidence" value="ECO:0007669"/>
    <property type="project" value="UniProtKB-KW"/>
</dbReference>
<evidence type="ECO:0000256" key="2">
    <source>
        <dbReference type="ARBA" id="ARBA00022679"/>
    </source>
</evidence>
<sequence length="693" mass="75067">MAWLTPKHAEDVFKISVGISKILREVSASSTLAKDARHVNYKRAMRQTQEFLRSKESSPSFPSTLAPDASTSVSPQTPCASSSSPSSFTPPSATMPMNMNTAYSPLTTGTVTKTDDAQNPISHPEPPVTPISVSINTTTMDAAATTAFAEEALSHHGRHHVHPAPHTPQISSLDPVSLSPSPSTLPSSPASESPSSSTIPDPTAAAINPPTPTPSHGRRQFRERKVPSSQIGRALGFAGMGARILAGAVSDRVSRAVFGAGSTGSQSEASGDSDSSSSQQSSFLLSPAGAERLADALCRLRGAALKLGQMLSIQDENVLPPALAAALERVRAGADVMPRSQLRQVLEEELGVGWEGRLQSFEWDPIAAASIGQVHCATLLDGTKIAMKVQYPAVAKSIESDVDNIVTLVGLANILPKGMFLENTVRVAKRELLLECDYRWELACQRRFRELIQRAQGEDESVLTGVHVPKVIPEFSAERVFASEWANGVPIDRVANMPQAVRDAVGTRLMQLTLRELFQWRLMQTDPNWGNFLYDESRDEVHLIDFGASREFPESFVLEYMAMVEACAEKDRSRVVEQSLKLGFLTGDESELMLDAHVRTGFMVGLPFAEDGDYDFGQHGGMTAKVAHLGAVMLKHRLTPPPEESYSLHRKLSGAFLACMKLKAVVPCRKLFFEVKAIALQQHAAELATKKAQ</sequence>
<feature type="region of interest" description="Disordered" evidence="5">
    <location>
        <begin position="51"/>
        <end position="130"/>
    </location>
</feature>
<dbReference type="InterPro" id="IPR004147">
    <property type="entry name" value="ABC1_dom"/>
</dbReference>
<evidence type="ECO:0000256" key="3">
    <source>
        <dbReference type="ARBA" id="ARBA00022741"/>
    </source>
</evidence>
<feature type="region of interest" description="Disordered" evidence="5">
    <location>
        <begin position="260"/>
        <end position="283"/>
    </location>
</feature>
<keyword evidence="2" id="KW-0808">Transferase</keyword>
<evidence type="ECO:0000313" key="7">
    <source>
        <dbReference type="EMBL" id="CAD8784737.1"/>
    </source>
</evidence>
<protein>
    <recommendedName>
        <fullName evidence="6">ABC1 atypical kinase-like domain-containing protein</fullName>
    </recommendedName>
</protein>
<dbReference type="CDD" id="cd13970">
    <property type="entry name" value="ABC1_ADCK3"/>
    <property type="match status" value="1"/>
</dbReference>
<dbReference type="InterPro" id="IPR011009">
    <property type="entry name" value="Kinase-like_dom_sf"/>
</dbReference>
<gene>
    <name evidence="7" type="ORF">PPAR00522_LOCUS17389</name>
</gene>
<comment type="similarity">
    <text evidence="1">Belongs to the protein kinase superfamily. ADCK protein kinase family.</text>
</comment>
<dbReference type="InterPro" id="IPR051409">
    <property type="entry name" value="Atypical_kinase_ADCK"/>
</dbReference>
<feature type="compositionally biased region" description="Low complexity" evidence="5">
    <location>
        <begin position="171"/>
        <end position="208"/>
    </location>
</feature>
<name>A0A7S0VAZ4_9CHLO</name>
<evidence type="ECO:0000259" key="6">
    <source>
        <dbReference type="Pfam" id="PF03109"/>
    </source>
</evidence>
<organism evidence="7">
    <name type="scientific">Polytomella parva</name>
    <dbReference type="NCBI Taxonomy" id="51329"/>
    <lineage>
        <taxon>Eukaryota</taxon>
        <taxon>Viridiplantae</taxon>
        <taxon>Chlorophyta</taxon>
        <taxon>core chlorophytes</taxon>
        <taxon>Chlorophyceae</taxon>
        <taxon>CS clade</taxon>
        <taxon>Chlamydomonadales</taxon>
        <taxon>Chlamydomonadaceae</taxon>
        <taxon>Polytomella</taxon>
    </lineage>
</organism>
<dbReference type="InterPro" id="IPR034646">
    <property type="entry name" value="ADCK3_dom"/>
</dbReference>
<keyword evidence="4" id="KW-0067">ATP-binding</keyword>